<reference evidence="7 8" key="1">
    <citation type="submission" date="2021-12" db="EMBL/GenBank/DDBJ databases">
        <title>Genome sequence of Kibdelosporangium philippinense ATCC 49844.</title>
        <authorList>
            <person name="Fedorov E.A."/>
            <person name="Omeragic M."/>
            <person name="Shalygina K.F."/>
            <person name="Maclea K.S."/>
        </authorList>
    </citation>
    <scope>NUCLEOTIDE SEQUENCE [LARGE SCALE GENOMIC DNA]</scope>
    <source>
        <strain evidence="7 8">ATCC 49844</strain>
    </source>
</reference>
<dbReference type="PROSITE" id="PS00455">
    <property type="entry name" value="AMP_BINDING"/>
    <property type="match status" value="1"/>
</dbReference>
<organism evidence="7 8">
    <name type="scientific">Kibdelosporangium philippinense</name>
    <dbReference type="NCBI Taxonomy" id="211113"/>
    <lineage>
        <taxon>Bacteria</taxon>
        <taxon>Bacillati</taxon>
        <taxon>Actinomycetota</taxon>
        <taxon>Actinomycetes</taxon>
        <taxon>Pseudonocardiales</taxon>
        <taxon>Pseudonocardiaceae</taxon>
        <taxon>Kibdelosporangium</taxon>
    </lineage>
</organism>
<dbReference type="CDD" id="cd19531">
    <property type="entry name" value="LCL_NRPS-like"/>
    <property type="match status" value="1"/>
</dbReference>
<dbReference type="PANTHER" id="PTHR45527">
    <property type="entry name" value="NONRIBOSOMAL PEPTIDE SYNTHETASE"/>
    <property type="match status" value="1"/>
</dbReference>
<dbReference type="InterPro" id="IPR036736">
    <property type="entry name" value="ACP-like_sf"/>
</dbReference>
<keyword evidence="8" id="KW-1185">Reference proteome</keyword>
<dbReference type="SUPFAM" id="SSF47336">
    <property type="entry name" value="ACP-like"/>
    <property type="match status" value="2"/>
</dbReference>
<dbReference type="SUPFAM" id="SSF56601">
    <property type="entry name" value="beta-lactamase/transpeptidase-like"/>
    <property type="match status" value="1"/>
</dbReference>
<gene>
    <name evidence="7" type="ORF">LWC34_06490</name>
</gene>
<dbReference type="Gene3D" id="3.40.50.980">
    <property type="match status" value="4"/>
</dbReference>
<dbReference type="InterPro" id="IPR020845">
    <property type="entry name" value="AMP-binding_CS"/>
</dbReference>
<dbReference type="InterPro" id="IPR023213">
    <property type="entry name" value="CAT-like_dom_sf"/>
</dbReference>
<dbReference type="Gene3D" id="1.10.1200.10">
    <property type="entry name" value="ACP-like"/>
    <property type="match status" value="2"/>
</dbReference>
<keyword evidence="2" id="KW-0596">Phosphopantetheine</keyword>
<dbReference type="Pfam" id="PF13193">
    <property type="entry name" value="AMP-binding_C"/>
    <property type="match status" value="2"/>
</dbReference>
<dbReference type="InterPro" id="IPR006162">
    <property type="entry name" value="Ppantetheine_attach_site"/>
</dbReference>
<dbReference type="Pfam" id="PF00144">
    <property type="entry name" value="Beta-lactamase"/>
    <property type="match status" value="1"/>
</dbReference>
<dbReference type="InterPro" id="IPR001466">
    <property type="entry name" value="Beta-lactam-related"/>
</dbReference>
<dbReference type="SUPFAM" id="SSF56801">
    <property type="entry name" value="Acetyl-CoA synthetase-like"/>
    <property type="match status" value="2"/>
</dbReference>
<dbReference type="CDD" id="cd12116">
    <property type="entry name" value="A_NRPS_Ta1_like"/>
    <property type="match status" value="1"/>
</dbReference>
<dbReference type="SMART" id="SM00823">
    <property type="entry name" value="PKS_PP"/>
    <property type="match status" value="2"/>
</dbReference>
<evidence type="ECO:0000256" key="1">
    <source>
        <dbReference type="ARBA" id="ARBA00001957"/>
    </source>
</evidence>
<dbReference type="PROSITE" id="PS00012">
    <property type="entry name" value="PHOSPHOPANTETHEINE"/>
    <property type="match status" value="1"/>
</dbReference>
<dbReference type="Gene3D" id="3.40.710.10">
    <property type="entry name" value="DD-peptidase/beta-lactamase superfamily"/>
    <property type="match status" value="1"/>
</dbReference>
<dbReference type="InterPro" id="IPR000873">
    <property type="entry name" value="AMP-dep_synth/lig_dom"/>
</dbReference>
<dbReference type="NCBIfam" id="TIGR01720">
    <property type="entry name" value="NRPS-para261"/>
    <property type="match status" value="1"/>
</dbReference>
<dbReference type="Gene3D" id="3.30.559.10">
    <property type="entry name" value="Chloramphenicol acetyltransferase-like domain"/>
    <property type="match status" value="3"/>
</dbReference>
<dbReference type="InterPro" id="IPR009081">
    <property type="entry name" value="PP-bd_ACP"/>
</dbReference>
<dbReference type="Gene3D" id="3.30.300.30">
    <property type="match status" value="2"/>
</dbReference>
<proteinExistence type="predicted"/>
<evidence type="ECO:0000256" key="3">
    <source>
        <dbReference type="ARBA" id="ARBA00022553"/>
    </source>
</evidence>
<dbReference type="CDD" id="cd19534">
    <property type="entry name" value="E_NRPS"/>
    <property type="match status" value="1"/>
</dbReference>
<dbReference type="Pfam" id="PF00668">
    <property type="entry name" value="Condensation"/>
    <property type="match status" value="3"/>
</dbReference>
<dbReference type="InterPro" id="IPR025110">
    <property type="entry name" value="AMP-bd_C"/>
</dbReference>
<dbReference type="RefSeq" id="WP_233723634.1">
    <property type="nucleotide sequence ID" value="NZ_JAJVCN010000001.1"/>
</dbReference>
<evidence type="ECO:0000313" key="7">
    <source>
        <dbReference type="EMBL" id="MCE7002479.1"/>
    </source>
</evidence>
<comment type="caution">
    <text evidence="7">The sequence shown here is derived from an EMBL/GenBank/DDBJ whole genome shotgun (WGS) entry which is preliminary data.</text>
</comment>
<dbReference type="Pfam" id="PF00550">
    <property type="entry name" value="PP-binding"/>
    <property type="match status" value="2"/>
</dbReference>
<sequence length="3020" mass="325193">MDLPLAAELPDHLRELLMRQLAGAAEPAPGDRSIPVASRDGALPLSVSQQGLWFLTELDPGSVEYNAPRVLRLSGELDVEALRAALDGVVARHEALRTTIGEVEGRGVQVVHEPGRVPVEIVDLSDLSEPSAELDRCLKREAATPFDLRRGPLLRVTLVRLAADEHVLLLGLHHIIGDGWSISILVNELNASYAARVSNEPVELPDLPIQFADFAVWQQERLAGPEVAGQVDYWRRQLAGLSPVELPTDRPRPPVRGSKGAVYEIAVPAQLTQRLTELAARNNSTLFMTLVAASQLLFSRYSGQHDIAVASVTAGRSRVELENVIGYFSNTVVLRSTVDESRSFNDFLGDVRSTVLDAFANDEVPFQRLVDTLRPERDPSRPPLAQVMVTLQNAPEGKAELPGLRVTDVEPPMHVAKLDVSFDFFEADGALTGIVEYSTELFDQATIERMTGHLLTLLDNVAAQPDEPMQALSMLTEPELHQLRTAWNGPVVEYGASQCVHELFDAQVALTPNAVAVSCAGEELSFAGLAARSNQLARHLMSMGVGPGTLVGVCVERGVDAMVALLGVLKAGAAFVPLDPDYPAQRLSMMLEDAAAPVVITQTSVLDRVYGHDGAVVCLDRDRPVLDALPDGPPESGVTVDDLVYVIYTSGTTGKPKGVLINHRNIHHILRAWNAQYGLDEIRGRAVCVASFGVDLFFGDFLFSALFGGEMVVCPAEVVTDPPALVDLIAEVQPQILATTPSLARAITAELAWRNSTALHSLRLLSLGAEGWLAGDCADMLEHCGPDTLVVNAYGATETTVDSTVFALRGDPVEPSPIVPIGKPMVNTTVYVVDSQRRPVPIGVAGELYIGGDGIAQGYWQRPELTTERFPHDVLGPGTGRFYRTGDVVRWRNDGNLEYLGRADDQVKIRGFRVELGEVETALTRHPDVAAAAATTRKGEGGHTRLVGYVVPAGTRTPDLAELRAFLAGNLPAQAVPSAIVALDALPMTPNGTLDRRALPEVVDEPEADLSRRLPPRNPVEAALVDVWAKVLGVEPDRIGVEDNFFNLGGDSILSLQVVSLARRSNLRLTTKQMFLRQTIAELAGEVTVLAATGAEQGPVTGPMPLTPVQHWYFEEFPDTPGHFNQSLFLELDSSVDAGALRTAFAAVHDHHDALRIRAERVGGTWRQHNAAPEDRTVFEMVNLSSLNPAAQDEAMRAAITSAQTGFDVRTGPLFTGVLFNLGDRAPRLFVAAHHYVVDAVSWRVILADLETAHSQVVSGQKVDLGAKSTSFKDWAHRLNGLVAEGGFDAELEYWTQVERATVDAPTLPVDHLGHNTVGSARTLTRRLNADRTDALLRKVPEAYRTQVNDVLLSALARVLRDWTGGNVPVELEGHGREDLFGDVDLSRTVGWFTTVFPIALELPASEDWGDTLKAVKEQLRAVPSRGLGYGALRYLGEPGSLGQGRQCQVGFNYHGRFDAGSDTGLVRGWCANPVPDRSADQARQLLIDVTGMVRDGELEFGWEYSPDILREETVARLADAFLAALEQIVEHCALPGSGGCTPSDFPLAGLNQAGVDRIAGDGRSIEDIYPLTPMQSGMLFHSLDSDGGDVYLTHFAATLDGVDDPARLAAAFQRVVDRTPILRTAIAGWDVDIPFQVVHRDVQLPVTHLDLSGADSAAELQSLWESLPSLELDLAEAPLMRLTIARLSATSVRVFWSSHHLLLDGWSFADVLAQVFEEHAGSAAPNPRRPYRDYVQWLAEQDGAAAEAYWRRTMAGFTAATPLPFDRAPLTAHGSRSSRDVNLALSAESSRRLYEFAKNARLTVNTVVQGAWALLLARHSGERDVCFGATVSGRPGELAGADEIVGLFINTLPVRATVDGSQDLVSWLRRMQDEQVEARQFEHVSLAQVRSWSEVPRESGVFDSLVIFESFPYDRDAASRYGLVVRDSTGAEETNYALTLTAFTTDELHLRLGYDPRLFDADTVQRIAERLATVLDAFADHAEAPLVRLPALPSAERDLLLRQWNATSRETGQATTIELFERQVAASPDGIALVCGDARLSYAELDARANRLAHHLVSLGIRPEQMVALAIQRTPELLVAMLAVMKTGAIYLPLDLDHPSERLAYMVEDAAPVLALTSGEAVLEGTPCLSLTDPGLVATMAGHQATKPDLTMPPRLDNAAYSLYTSGSTGKPKGVVVTRGNLTNFVLDMKDRTGMTPADRLLAVTTIGFDIAHLELFVPLISGATVVLAQKELVLDPQELRRIVRDEGVTVVQATPSLWRGVADAAPDVLARIRVLVGGEALPTELAEALTTGSPSVTNVYGPTETTIWSTAAELVRGAGAPPIGKPIANTRVYVLDAGLSLVPPGVPGELYIAGEGVARGYANRPDLTAGRFVADPFGPAGERMYRTGDVVRWSADGVLEFIGRVDDQVKIRGFRIELGEIETVLDSHDAVGSAVVVAREDRPGDKQLVAYYVPAGDVQPSELKAHLREFLPSYMVPAFFVAMDVFPLTPSGKVNRRALPAPGVVVDADKPRVAPRDETEAALAEIWADVLGHPVSVIDVTGDFFELGGNSVLSVQVVFRARRAGWRIVPKDLFSYPTIERLATVAVRAGEPTVAPSPVEVAVAAPVVEHVVAPAVSHSFLAARLASLAQAHRVPGAQLAVRHRGQLIVVETGERAAGLPVTTDTAFPIASLTKPVTALLVQLLAAEGRLDLDAPIGAYLPELSAVSPVGRVTPRQILSHTSGLIAAIDERVPSASRREWVERHCDSTAVAYEPGTVFSYSDVGYVLAGRLVEVLTGKDWRTVVESMVLAPLGISGARQVAQGHVVGDRLIPVPEQSFTPIDDPAAGLVASAADLVRLAASGMFRDETGDIAIGPFGLADGWGLGWAVYGGKWNGHDGSGDGTWSHLRFDPVTGTAVALNTNASTGLELWEDLLAELGAAGLSVANHSTRVLADPGLSVDGPAECVGRYVNGDWDCVVEPGLTLSLLSGPPSALTCYSDLRFTTSGGGVPRTGRFIRDPETGRVELLQLAGRLLRRSV</sequence>
<evidence type="ECO:0000256" key="2">
    <source>
        <dbReference type="ARBA" id="ARBA00022450"/>
    </source>
</evidence>
<feature type="domain" description="Carrier" evidence="6">
    <location>
        <begin position="2516"/>
        <end position="2592"/>
    </location>
</feature>
<dbReference type="InterPro" id="IPR001242">
    <property type="entry name" value="Condensation_dom"/>
</dbReference>
<dbReference type="InterPro" id="IPR020806">
    <property type="entry name" value="PKS_PP-bd"/>
</dbReference>
<dbReference type="CDD" id="cd05930">
    <property type="entry name" value="A_NRPS"/>
    <property type="match status" value="1"/>
</dbReference>
<dbReference type="PANTHER" id="PTHR45527:SF1">
    <property type="entry name" value="FATTY ACID SYNTHASE"/>
    <property type="match status" value="1"/>
</dbReference>
<keyword evidence="5" id="KW-0045">Antibiotic biosynthesis</keyword>
<dbReference type="CDD" id="cd19543">
    <property type="entry name" value="DCL_NRPS"/>
    <property type="match status" value="1"/>
</dbReference>
<evidence type="ECO:0000256" key="5">
    <source>
        <dbReference type="ARBA" id="ARBA00023194"/>
    </source>
</evidence>
<keyword evidence="4" id="KW-0677">Repeat</keyword>
<dbReference type="InterPro" id="IPR012338">
    <property type="entry name" value="Beta-lactam/transpept-like"/>
</dbReference>
<comment type="cofactor">
    <cofactor evidence="1">
        <name>pantetheine 4'-phosphate</name>
        <dbReference type="ChEBI" id="CHEBI:47942"/>
    </cofactor>
</comment>
<dbReference type="InterPro" id="IPR010071">
    <property type="entry name" value="AA_adenyl_dom"/>
</dbReference>
<dbReference type="NCBIfam" id="NF003417">
    <property type="entry name" value="PRK04813.1"/>
    <property type="match status" value="2"/>
</dbReference>
<evidence type="ECO:0000256" key="4">
    <source>
        <dbReference type="ARBA" id="ARBA00022737"/>
    </source>
</evidence>
<dbReference type="NCBIfam" id="TIGR01733">
    <property type="entry name" value="AA-adenyl-dom"/>
    <property type="match status" value="2"/>
</dbReference>
<protein>
    <submittedName>
        <fullName evidence="7">Amino acid adenylation domain-containing protein</fullName>
    </submittedName>
</protein>
<feature type="domain" description="Carrier" evidence="6">
    <location>
        <begin position="1015"/>
        <end position="1091"/>
    </location>
</feature>
<dbReference type="Gene3D" id="3.30.559.30">
    <property type="entry name" value="Nonribosomal peptide synthetase, condensation domain"/>
    <property type="match status" value="3"/>
</dbReference>
<dbReference type="SUPFAM" id="SSF52777">
    <property type="entry name" value="CoA-dependent acyltransferases"/>
    <property type="match status" value="6"/>
</dbReference>
<dbReference type="PROSITE" id="PS50075">
    <property type="entry name" value="CARRIER"/>
    <property type="match status" value="2"/>
</dbReference>
<dbReference type="EMBL" id="JAJVCN010000001">
    <property type="protein sequence ID" value="MCE7002479.1"/>
    <property type="molecule type" value="Genomic_DNA"/>
</dbReference>
<dbReference type="Gene3D" id="2.30.38.10">
    <property type="entry name" value="Luciferase, Domain 3"/>
    <property type="match status" value="2"/>
</dbReference>
<dbReference type="Pfam" id="PF00501">
    <property type="entry name" value="AMP-binding"/>
    <property type="match status" value="2"/>
</dbReference>
<dbReference type="InterPro" id="IPR010060">
    <property type="entry name" value="NRPS_synth"/>
</dbReference>
<keyword evidence="3" id="KW-0597">Phosphoprotein</keyword>
<evidence type="ECO:0000313" key="8">
    <source>
        <dbReference type="Proteomes" id="UP001521150"/>
    </source>
</evidence>
<accession>A0ABS8Z3G8</accession>
<dbReference type="InterPro" id="IPR045851">
    <property type="entry name" value="AMP-bd_C_sf"/>
</dbReference>
<evidence type="ECO:0000259" key="6">
    <source>
        <dbReference type="PROSITE" id="PS50075"/>
    </source>
</evidence>
<dbReference type="Proteomes" id="UP001521150">
    <property type="component" value="Unassembled WGS sequence"/>
</dbReference>
<name>A0ABS8Z3G8_9PSEU</name>